<dbReference type="RefSeq" id="WP_135755780.1">
    <property type="nucleotide sequence ID" value="NZ_RQHS01000005.1"/>
</dbReference>
<dbReference type="OrthoDB" id="9781972at2"/>
<organism evidence="1 2">
    <name type="scientific">Leptospira dzoumogneensis</name>
    <dbReference type="NCBI Taxonomy" id="2484904"/>
    <lineage>
        <taxon>Bacteria</taxon>
        <taxon>Pseudomonadati</taxon>
        <taxon>Spirochaetota</taxon>
        <taxon>Spirochaetia</taxon>
        <taxon>Leptospirales</taxon>
        <taxon>Leptospiraceae</taxon>
        <taxon>Leptospira</taxon>
    </lineage>
</organism>
<keyword evidence="2" id="KW-1185">Reference proteome</keyword>
<dbReference type="InterPro" id="IPR018655">
    <property type="entry name" value="DUF2086"/>
</dbReference>
<reference evidence="1" key="1">
    <citation type="journal article" date="2019" name="PLoS Negl. Trop. Dis.">
        <title>Revisiting the worldwide diversity of Leptospira species in the environment.</title>
        <authorList>
            <person name="Vincent A.T."/>
            <person name="Schiettekatte O."/>
            <person name="Bourhy P."/>
            <person name="Veyrier F.J."/>
            <person name="Picardeau M."/>
        </authorList>
    </citation>
    <scope>NUCLEOTIDE SEQUENCE [LARGE SCALE GENOMIC DNA]</scope>
    <source>
        <strain evidence="1">201601113</strain>
    </source>
</reference>
<sequence>MICESGFFKIYARKRAQSKPIVFPPERGDMILFTTDFFPVKGAKDYYRSQVKHGTV</sequence>
<proteinExistence type="predicted"/>
<name>A0A4Z1AG48_9LEPT</name>
<dbReference type="AlphaFoldDB" id="A0A4Z1AG48"/>
<comment type="caution">
    <text evidence="1">The sequence shown here is derived from an EMBL/GenBank/DDBJ whole genome shotgun (WGS) entry which is preliminary data.</text>
</comment>
<dbReference type="Proteomes" id="UP000297241">
    <property type="component" value="Unassembled WGS sequence"/>
</dbReference>
<dbReference type="Pfam" id="PF09859">
    <property type="entry name" value="Oxygenase-NA"/>
    <property type="match status" value="1"/>
</dbReference>
<evidence type="ECO:0000313" key="2">
    <source>
        <dbReference type="Proteomes" id="UP000297241"/>
    </source>
</evidence>
<dbReference type="EMBL" id="RQHS01000005">
    <property type="protein sequence ID" value="TGN03138.1"/>
    <property type="molecule type" value="Genomic_DNA"/>
</dbReference>
<protein>
    <submittedName>
        <fullName evidence="1">Uncharacterized protein</fullName>
    </submittedName>
</protein>
<gene>
    <name evidence="1" type="ORF">EHR06_03785</name>
</gene>
<evidence type="ECO:0000313" key="1">
    <source>
        <dbReference type="EMBL" id="TGN03138.1"/>
    </source>
</evidence>
<accession>A0A4Z1AG48</accession>